<feature type="region of interest" description="Disordered" evidence="1">
    <location>
        <begin position="52"/>
        <end position="71"/>
    </location>
</feature>
<dbReference type="AlphaFoldDB" id="A0ABD7GNZ0"/>
<accession>A0ABD7GNZ0</accession>
<protein>
    <submittedName>
        <fullName evidence="2">Uncharacterized protein</fullName>
    </submittedName>
</protein>
<dbReference type="Proteomes" id="UP000255291">
    <property type="component" value="Unassembled WGS sequence"/>
</dbReference>
<feature type="region of interest" description="Disordered" evidence="1">
    <location>
        <begin position="1"/>
        <end position="30"/>
    </location>
</feature>
<reference evidence="2 3" key="1">
    <citation type="submission" date="2018-07" db="EMBL/GenBank/DDBJ databases">
        <title>The use of a cohorting ward and systematic surveillance cultures for the control of a Klebsiella pneumoniae carbapenemase (KPC)-producing Enterobacteriaceae outbreak.</title>
        <authorList>
            <person name="Doi Y."/>
        </authorList>
    </citation>
    <scope>NUCLEOTIDE SEQUENCE [LARGE SCALE GENOMIC DNA]</scope>
    <source>
        <strain evidence="2 3">1-RC-17-04017</strain>
    </source>
</reference>
<gene>
    <name evidence="2" type="ORF">DXF87_26665</name>
</gene>
<evidence type="ECO:0000313" key="3">
    <source>
        <dbReference type="Proteomes" id="UP000255291"/>
    </source>
</evidence>
<sequence>PRTAGAGAQAMIKSTPETVGGTATVPGRVLPGGPPRDFWVLGVFGGGPPKIAPHKNGGMASGPAEKKTGGF</sequence>
<feature type="non-terminal residue" evidence="2">
    <location>
        <position position="1"/>
    </location>
</feature>
<proteinExistence type="predicted"/>
<evidence type="ECO:0000313" key="2">
    <source>
        <dbReference type="EMBL" id="RDT48486.1"/>
    </source>
</evidence>
<evidence type="ECO:0000256" key="1">
    <source>
        <dbReference type="SAM" id="MobiDB-lite"/>
    </source>
</evidence>
<name>A0ABD7GNZ0_9ENTR</name>
<organism evidence="2 3">
    <name type="scientific">Enterobacter roggenkampii</name>
    <dbReference type="NCBI Taxonomy" id="1812935"/>
    <lineage>
        <taxon>Bacteria</taxon>
        <taxon>Pseudomonadati</taxon>
        <taxon>Pseudomonadota</taxon>
        <taxon>Gammaproteobacteria</taxon>
        <taxon>Enterobacterales</taxon>
        <taxon>Enterobacteriaceae</taxon>
        <taxon>Enterobacter</taxon>
        <taxon>Enterobacter cloacae complex</taxon>
    </lineage>
</organism>
<comment type="caution">
    <text evidence="2">The sequence shown here is derived from an EMBL/GenBank/DDBJ whole genome shotgun (WGS) entry which is preliminary data.</text>
</comment>
<dbReference type="EMBL" id="QRBW01000476">
    <property type="protein sequence ID" value="RDT48486.1"/>
    <property type="molecule type" value="Genomic_DNA"/>
</dbReference>